<evidence type="ECO:0000256" key="3">
    <source>
        <dbReference type="ARBA" id="ARBA00022833"/>
    </source>
</evidence>
<evidence type="ECO:0000313" key="12">
    <source>
        <dbReference type="Proteomes" id="UP000245119"/>
    </source>
</evidence>
<evidence type="ECO:0000313" key="11">
    <source>
        <dbReference type="EMBL" id="PVD27389.1"/>
    </source>
</evidence>
<dbReference type="PANTHER" id="PTHR24082:SF506">
    <property type="entry name" value="NR LBD DOMAIN-CONTAINING PROTEIN"/>
    <property type="match status" value="1"/>
</dbReference>
<accession>A0A2T7P1U2</accession>
<evidence type="ECO:0000256" key="8">
    <source>
        <dbReference type="ARBA" id="ARBA00023242"/>
    </source>
</evidence>
<dbReference type="InterPro" id="IPR013088">
    <property type="entry name" value="Znf_NHR/GATA"/>
</dbReference>
<feature type="region of interest" description="Disordered" evidence="9">
    <location>
        <begin position="71"/>
        <end position="107"/>
    </location>
</feature>
<keyword evidence="12" id="KW-1185">Reference proteome</keyword>
<dbReference type="InterPro" id="IPR001723">
    <property type="entry name" value="Nuclear_hrmn_rcpt"/>
</dbReference>
<gene>
    <name evidence="11" type="ORF">C0Q70_12547</name>
</gene>
<keyword evidence="8" id="KW-0539">Nucleus</keyword>
<dbReference type="GO" id="GO:0008270">
    <property type="term" value="F:zinc ion binding"/>
    <property type="evidence" value="ECO:0007669"/>
    <property type="project" value="UniProtKB-KW"/>
</dbReference>
<name>A0A2T7P1U2_POMCA</name>
<evidence type="ECO:0000259" key="10">
    <source>
        <dbReference type="PROSITE" id="PS51843"/>
    </source>
</evidence>
<organism evidence="11 12">
    <name type="scientific">Pomacea canaliculata</name>
    <name type="common">Golden apple snail</name>
    <dbReference type="NCBI Taxonomy" id="400727"/>
    <lineage>
        <taxon>Eukaryota</taxon>
        <taxon>Metazoa</taxon>
        <taxon>Spiralia</taxon>
        <taxon>Lophotrochozoa</taxon>
        <taxon>Mollusca</taxon>
        <taxon>Gastropoda</taxon>
        <taxon>Caenogastropoda</taxon>
        <taxon>Architaenioglossa</taxon>
        <taxon>Ampullarioidea</taxon>
        <taxon>Ampullariidae</taxon>
        <taxon>Pomacea</taxon>
    </lineage>
</organism>
<keyword evidence="4" id="KW-0805">Transcription regulation</keyword>
<dbReference type="GO" id="GO:0043565">
    <property type="term" value="F:sequence-specific DNA binding"/>
    <property type="evidence" value="ECO:0007669"/>
    <property type="project" value="InterPro"/>
</dbReference>
<dbReference type="InterPro" id="IPR000536">
    <property type="entry name" value="Nucl_hrmn_rcpt_lig-bd"/>
</dbReference>
<evidence type="ECO:0000256" key="2">
    <source>
        <dbReference type="ARBA" id="ARBA00022771"/>
    </source>
</evidence>
<dbReference type="Gene3D" id="1.10.565.10">
    <property type="entry name" value="Retinoid X Receptor"/>
    <property type="match status" value="1"/>
</dbReference>
<keyword evidence="1" id="KW-0479">Metal-binding</keyword>
<dbReference type="SMART" id="SM00399">
    <property type="entry name" value="ZnF_C4"/>
    <property type="match status" value="1"/>
</dbReference>
<dbReference type="InterPro" id="IPR001628">
    <property type="entry name" value="Znf_hrmn_rcpt"/>
</dbReference>
<dbReference type="SUPFAM" id="SSF48508">
    <property type="entry name" value="Nuclear receptor ligand-binding domain"/>
    <property type="match status" value="1"/>
</dbReference>
<dbReference type="Pfam" id="PF00104">
    <property type="entry name" value="Hormone_recep"/>
    <property type="match status" value="1"/>
</dbReference>
<evidence type="ECO:0000256" key="6">
    <source>
        <dbReference type="ARBA" id="ARBA00023163"/>
    </source>
</evidence>
<evidence type="ECO:0000256" key="7">
    <source>
        <dbReference type="ARBA" id="ARBA00023170"/>
    </source>
</evidence>
<evidence type="ECO:0000256" key="5">
    <source>
        <dbReference type="ARBA" id="ARBA00023125"/>
    </source>
</evidence>
<dbReference type="SMART" id="SM00430">
    <property type="entry name" value="HOLI"/>
    <property type="match status" value="1"/>
</dbReference>
<keyword evidence="3" id="KW-0862">Zinc</keyword>
<comment type="caution">
    <text evidence="11">The sequence shown here is derived from an EMBL/GenBank/DDBJ whole genome shotgun (WGS) entry which is preliminary data.</text>
</comment>
<keyword evidence="7" id="KW-0675">Receptor</keyword>
<proteinExistence type="predicted"/>
<evidence type="ECO:0000256" key="9">
    <source>
        <dbReference type="SAM" id="MobiDB-lite"/>
    </source>
</evidence>
<dbReference type="InterPro" id="IPR035500">
    <property type="entry name" value="NHR-like_dom_sf"/>
</dbReference>
<dbReference type="AlphaFoldDB" id="A0A2T7P1U2"/>
<keyword evidence="5" id="KW-0238">DNA-binding</keyword>
<dbReference type="EMBL" id="PZQS01000007">
    <property type="protein sequence ID" value="PVD27389.1"/>
    <property type="molecule type" value="Genomic_DNA"/>
</dbReference>
<dbReference type="PROSITE" id="PS51843">
    <property type="entry name" value="NR_LBD"/>
    <property type="match status" value="1"/>
</dbReference>
<dbReference type="Gene3D" id="3.30.50.10">
    <property type="entry name" value="Erythroid Transcription Factor GATA-1, subunit A"/>
    <property type="match status" value="1"/>
</dbReference>
<dbReference type="InterPro" id="IPR050234">
    <property type="entry name" value="Nuclear_hormone_rcpt_NR1"/>
</dbReference>
<evidence type="ECO:0000256" key="4">
    <source>
        <dbReference type="ARBA" id="ARBA00023015"/>
    </source>
</evidence>
<dbReference type="Proteomes" id="UP000245119">
    <property type="component" value="Linkage Group LG7"/>
</dbReference>
<feature type="region of interest" description="Disordered" evidence="9">
    <location>
        <begin position="134"/>
        <end position="155"/>
    </location>
</feature>
<dbReference type="SUPFAM" id="SSF57716">
    <property type="entry name" value="Glucocorticoid receptor-like (DNA-binding domain)"/>
    <property type="match status" value="1"/>
</dbReference>
<feature type="domain" description="NR LBD" evidence="10">
    <location>
        <begin position="380"/>
        <end position="602"/>
    </location>
</feature>
<protein>
    <recommendedName>
        <fullName evidence="10">NR LBD domain-containing protein</fullName>
    </recommendedName>
</protein>
<keyword evidence="2" id="KW-0863">Zinc-finger</keyword>
<reference evidence="11 12" key="1">
    <citation type="submission" date="2018-04" db="EMBL/GenBank/DDBJ databases">
        <title>The genome of golden apple snail Pomacea canaliculata provides insight into stress tolerance and invasive adaptation.</title>
        <authorList>
            <person name="Liu C."/>
            <person name="Liu B."/>
            <person name="Ren Y."/>
            <person name="Zhang Y."/>
            <person name="Wang H."/>
            <person name="Li S."/>
            <person name="Jiang F."/>
            <person name="Yin L."/>
            <person name="Zhang G."/>
            <person name="Qian W."/>
            <person name="Fan W."/>
        </authorList>
    </citation>
    <scope>NUCLEOTIDE SEQUENCE [LARGE SCALE GENOMIC DNA]</scope>
    <source>
        <strain evidence="11">SZHN2017</strain>
        <tissue evidence="11">Muscle</tissue>
    </source>
</reference>
<dbReference type="PANTHER" id="PTHR24082">
    <property type="entry name" value="NUCLEAR HORMONE RECEPTOR"/>
    <property type="match status" value="1"/>
</dbReference>
<keyword evidence="6" id="KW-0804">Transcription</keyword>
<dbReference type="OrthoDB" id="6081310at2759"/>
<evidence type="ECO:0000256" key="1">
    <source>
        <dbReference type="ARBA" id="ARBA00022723"/>
    </source>
</evidence>
<dbReference type="GO" id="GO:0003700">
    <property type="term" value="F:DNA-binding transcription factor activity"/>
    <property type="evidence" value="ECO:0007669"/>
    <property type="project" value="InterPro"/>
</dbReference>
<dbReference type="PRINTS" id="PR00398">
    <property type="entry name" value="STRDHORMONER"/>
</dbReference>
<feature type="compositionally biased region" description="Polar residues" evidence="9">
    <location>
        <begin position="90"/>
        <end position="107"/>
    </location>
</feature>
<sequence>MAHEHIRPWSGSDVADSEQIVKPLLKTLDDMVCHALATSWCEDAEGYTCMRQALVTQLDKFYDAYSKRPAQPNLAQPSAIDEQPTPVDGVSNSTTASSGNEQFLPLSPNSVQFLPDEQDGCCESVIEELGNTLSWNSTQDGETNQQTNPQKTHTLTSPSAFSAFIVDVPMTKDYSSVSHTGSSFEAAEFYQGSDALTRGTTADFCNSLHPDATNRKLAAEYSPALSSPSVSTLHVNHNEARALPKENVEKTRKSPVHAQKVLPPCRVCGDVGKGNCFISGKQKRICPSCRHKRCLEMGMSQKAIKTGRYTHVKRTRDYQESVRLQTASRLEGPCLNDFDVDVIVMDLLTASQHVLTNADVPSDIMSLRCEEALAGCHKKKEVAGVDCLTAEEFEEVYKLTGTDIDGRQENLRQRAWCLERYIRGYVQFAKGIPRLNDLSHSDQCCLLKIGRKEFWFLGAFRGFLRKHGTFYAPNGLVFTYSDHVRIMGKEYSDYEFRLAENLQRWDITREELVVLKAICLTFTDRCDLREPKKVEEIQTLLLKCFYMLLSRRHQNANIAFARAMDKLVAMRNLTEYERRHHSFSWVRSAFKEYPIMMEFVLC</sequence>